<feature type="compositionally biased region" description="Basic and acidic residues" evidence="1">
    <location>
        <begin position="112"/>
        <end position="122"/>
    </location>
</feature>
<evidence type="ECO:0000313" key="2">
    <source>
        <dbReference type="EMBL" id="QSB05557.1"/>
    </source>
</evidence>
<name>A0A895XKH8_9ACTN</name>
<keyword evidence="3" id="KW-1185">Reference proteome</keyword>
<evidence type="ECO:0000256" key="1">
    <source>
        <dbReference type="SAM" id="MobiDB-lite"/>
    </source>
</evidence>
<dbReference type="Proteomes" id="UP000662939">
    <property type="component" value="Chromosome"/>
</dbReference>
<reference evidence="2" key="1">
    <citation type="submission" date="2021-02" db="EMBL/GenBank/DDBJ databases">
        <title>Natronoglycomyces albus gen. nov., sp. nov, a haloalkaliphilic actinobacterium from a soda solonchak soil.</title>
        <authorList>
            <person name="Sorokin D.Y."/>
            <person name="Khijniak T.V."/>
            <person name="Zakharycheva A.P."/>
            <person name="Boueva O.V."/>
            <person name="Ariskina E.V."/>
            <person name="Hahnke R.L."/>
            <person name="Bunk B."/>
            <person name="Sproer C."/>
            <person name="Schumann P."/>
            <person name="Evtushenko L.I."/>
            <person name="Kublanov I.V."/>
        </authorList>
    </citation>
    <scope>NUCLEOTIDE SEQUENCE</scope>
    <source>
        <strain evidence="2">DSM 106290</strain>
    </source>
</reference>
<gene>
    <name evidence="2" type="ORF">JQS30_01040</name>
</gene>
<dbReference type="EMBL" id="CP070496">
    <property type="protein sequence ID" value="QSB05557.1"/>
    <property type="molecule type" value="Genomic_DNA"/>
</dbReference>
<dbReference type="RefSeq" id="WP_213171566.1">
    <property type="nucleotide sequence ID" value="NZ_CP070496.1"/>
</dbReference>
<sequence>MTHRANSPRSSSGSAVATTTGRHVQEAARENSSASADAAGTGGYQRGHHVNAPIENGKTKEFGLINRRGGAHPAPRNGRESSAQSNRDHSPRRNGGAPSELGSAATQSVEGTAKRARMERSAQHSGSHDAVSPSGRHSRGLARKEFTSLYSLDAPPPFHPPLGVEEVTGWALASSVWRDHVPERLLGVECNTCQESWPCSAWDIANDLITQCCETARIEVSAS</sequence>
<dbReference type="AlphaFoldDB" id="A0A895XKH8"/>
<evidence type="ECO:0000313" key="3">
    <source>
        <dbReference type="Proteomes" id="UP000662939"/>
    </source>
</evidence>
<feature type="compositionally biased region" description="Low complexity" evidence="1">
    <location>
        <begin position="10"/>
        <end position="21"/>
    </location>
</feature>
<protein>
    <submittedName>
        <fullName evidence="2">Uncharacterized protein</fullName>
    </submittedName>
</protein>
<accession>A0A895XKH8</accession>
<dbReference type="KEGG" id="nav:JQS30_01040"/>
<feature type="region of interest" description="Disordered" evidence="1">
    <location>
        <begin position="1"/>
        <end position="139"/>
    </location>
</feature>
<organism evidence="2 3">
    <name type="scientific">Natronoglycomyces albus</name>
    <dbReference type="NCBI Taxonomy" id="2811108"/>
    <lineage>
        <taxon>Bacteria</taxon>
        <taxon>Bacillati</taxon>
        <taxon>Actinomycetota</taxon>
        <taxon>Actinomycetes</taxon>
        <taxon>Glycomycetales</taxon>
        <taxon>Glycomycetaceae</taxon>
        <taxon>Natronoglycomyces</taxon>
    </lineage>
</organism>
<proteinExistence type="predicted"/>